<evidence type="ECO:0000313" key="11">
    <source>
        <dbReference type="EMBL" id="RZT02488.1"/>
    </source>
</evidence>
<keyword evidence="12" id="KW-1185">Reference proteome</keyword>
<name>A0A4Q7PR16_9FIRM</name>
<feature type="transmembrane region" description="Helical" evidence="9">
    <location>
        <begin position="84"/>
        <end position="106"/>
    </location>
</feature>
<dbReference type="Proteomes" id="UP000292927">
    <property type="component" value="Unassembled WGS sequence"/>
</dbReference>
<comment type="caution">
    <text evidence="11">The sequence shown here is derived from an EMBL/GenBank/DDBJ whole genome shotgun (WGS) entry which is preliminary data.</text>
</comment>
<dbReference type="GO" id="GO:0008982">
    <property type="term" value="F:protein-N(PI)-phosphohistidine-sugar phosphotransferase activity"/>
    <property type="evidence" value="ECO:0007669"/>
    <property type="project" value="InterPro"/>
</dbReference>
<feature type="domain" description="PTS EIIC type-1" evidence="10">
    <location>
        <begin position="17"/>
        <end position="367"/>
    </location>
</feature>
<dbReference type="EMBL" id="SGXF01000001">
    <property type="protein sequence ID" value="RZT02488.1"/>
    <property type="molecule type" value="Genomic_DNA"/>
</dbReference>
<feature type="transmembrane region" description="Helical" evidence="9">
    <location>
        <begin position="268"/>
        <end position="288"/>
    </location>
</feature>
<dbReference type="InterPro" id="IPR003352">
    <property type="entry name" value="PTS_EIIC"/>
</dbReference>
<evidence type="ECO:0000259" key="10">
    <source>
        <dbReference type="PROSITE" id="PS51103"/>
    </source>
</evidence>
<keyword evidence="2" id="KW-0813">Transport</keyword>
<accession>A0A4Q7PR16</accession>
<dbReference type="PANTHER" id="PTHR30175:SF1">
    <property type="entry name" value="PTS SYSTEM ARBUTIN-, CELLOBIOSE-, AND SALICIN-SPECIFIC EIIBC COMPONENT-RELATED"/>
    <property type="match status" value="1"/>
</dbReference>
<keyword evidence="3" id="KW-1003">Cell membrane</keyword>
<dbReference type="InterPro" id="IPR013013">
    <property type="entry name" value="PTS_EIIC_1"/>
</dbReference>
<evidence type="ECO:0000256" key="4">
    <source>
        <dbReference type="ARBA" id="ARBA00022597"/>
    </source>
</evidence>
<evidence type="ECO:0000256" key="5">
    <source>
        <dbReference type="ARBA" id="ARBA00022683"/>
    </source>
</evidence>
<feature type="transmembrane region" description="Helical" evidence="9">
    <location>
        <begin position="21"/>
        <end position="46"/>
    </location>
</feature>
<feature type="transmembrane region" description="Helical" evidence="9">
    <location>
        <begin position="58"/>
        <end position="77"/>
    </location>
</feature>
<evidence type="ECO:0000256" key="6">
    <source>
        <dbReference type="ARBA" id="ARBA00022692"/>
    </source>
</evidence>
<dbReference type="PANTHER" id="PTHR30175">
    <property type="entry name" value="PHOSPHOTRANSFERASE SYSTEM TRANSPORT PROTEIN"/>
    <property type="match status" value="1"/>
</dbReference>
<dbReference type="InterPro" id="IPR050558">
    <property type="entry name" value="PTS_Sugar-Specific_Components"/>
</dbReference>
<dbReference type="Pfam" id="PF02378">
    <property type="entry name" value="PTS_EIIC"/>
    <property type="match status" value="1"/>
</dbReference>
<dbReference type="OrthoDB" id="92465at2"/>
<proteinExistence type="predicted"/>
<evidence type="ECO:0000256" key="8">
    <source>
        <dbReference type="ARBA" id="ARBA00023136"/>
    </source>
</evidence>
<keyword evidence="8 9" id="KW-0472">Membrane</keyword>
<feature type="transmembrane region" description="Helical" evidence="9">
    <location>
        <begin position="332"/>
        <end position="356"/>
    </location>
</feature>
<dbReference type="GO" id="GO:0015771">
    <property type="term" value="P:trehalose transport"/>
    <property type="evidence" value="ECO:0007669"/>
    <property type="project" value="TreeGrafter"/>
</dbReference>
<dbReference type="GO" id="GO:0005886">
    <property type="term" value="C:plasma membrane"/>
    <property type="evidence" value="ECO:0007669"/>
    <property type="project" value="UniProtKB-SubCell"/>
</dbReference>
<evidence type="ECO:0000256" key="7">
    <source>
        <dbReference type="ARBA" id="ARBA00022989"/>
    </source>
</evidence>
<comment type="subcellular location">
    <subcellularLocation>
        <location evidence="1">Cell membrane</location>
        <topology evidence="1">Multi-pass membrane protein</topology>
    </subcellularLocation>
</comment>
<sequence length="367" mass="38562">MEEKQIKRRGLFRRVIALVSDIFMPVIPVLTAAGILKGLLILAASAGILTESAGTYRILYALADGFFYYLPVFLGISASKRLGVNVYAGALVGAALLYPDLAAAFAEGAETLSFLGIPVISATYQSSVIPILLGILLMRYVQRFFEKILPEIIQPFFVPLFSVLIVFPVTILVFGPMGTIVGNLLAGGYQSIYGLSPIAAACVAGLLQQPMVTMGFHWGLVPIVMSNLAASGTDTIMPLFAAPVGGQTGAVLAVALRTKLKERRATAMSAAVSCVFGVTEPALFGVNIPLRKPMVFGCIAGGIANSITGASGTLATAFAFPGLATLPVFMSHGVGGMLAAWAAAFVIGFVLTWFTWKPEMDDIGGEK</sequence>
<feature type="transmembrane region" description="Helical" evidence="9">
    <location>
        <begin position="187"/>
        <end position="207"/>
    </location>
</feature>
<evidence type="ECO:0000256" key="2">
    <source>
        <dbReference type="ARBA" id="ARBA00022448"/>
    </source>
</evidence>
<dbReference type="AlphaFoldDB" id="A0A4Q7PR16"/>
<organism evidence="11 12">
    <name type="scientific">Cuneatibacter caecimuris</name>
    <dbReference type="NCBI Taxonomy" id="1796618"/>
    <lineage>
        <taxon>Bacteria</taxon>
        <taxon>Bacillati</taxon>
        <taxon>Bacillota</taxon>
        <taxon>Clostridia</taxon>
        <taxon>Lachnospirales</taxon>
        <taxon>Lachnospiraceae</taxon>
        <taxon>Cuneatibacter</taxon>
    </lineage>
</organism>
<protein>
    <submittedName>
        <fullName evidence="11">PTS system beta-glucosides-specific IIC component</fullName>
    </submittedName>
</protein>
<dbReference type="RefSeq" id="WP_130432914.1">
    <property type="nucleotide sequence ID" value="NZ_SGXF01000001.1"/>
</dbReference>
<keyword evidence="4" id="KW-0762">Sugar transport</keyword>
<gene>
    <name evidence="11" type="ORF">EV209_0607</name>
</gene>
<feature type="transmembrane region" description="Helical" evidence="9">
    <location>
        <begin position="112"/>
        <end position="136"/>
    </location>
</feature>
<dbReference type="PROSITE" id="PS51103">
    <property type="entry name" value="PTS_EIIC_TYPE_1"/>
    <property type="match status" value="1"/>
</dbReference>
<dbReference type="GO" id="GO:0090589">
    <property type="term" value="F:protein-phosphocysteine-trehalose phosphotransferase system transporter activity"/>
    <property type="evidence" value="ECO:0007669"/>
    <property type="project" value="TreeGrafter"/>
</dbReference>
<evidence type="ECO:0000256" key="1">
    <source>
        <dbReference type="ARBA" id="ARBA00004651"/>
    </source>
</evidence>
<feature type="transmembrane region" description="Helical" evidence="9">
    <location>
        <begin position="294"/>
        <end position="320"/>
    </location>
</feature>
<evidence type="ECO:0000256" key="3">
    <source>
        <dbReference type="ARBA" id="ARBA00022475"/>
    </source>
</evidence>
<feature type="transmembrane region" description="Helical" evidence="9">
    <location>
        <begin position="214"/>
        <end position="230"/>
    </location>
</feature>
<keyword evidence="7 9" id="KW-1133">Transmembrane helix</keyword>
<keyword evidence="5" id="KW-0598">Phosphotransferase system</keyword>
<evidence type="ECO:0000313" key="12">
    <source>
        <dbReference type="Proteomes" id="UP000292927"/>
    </source>
</evidence>
<dbReference type="GO" id="GO:0009401">
    <property type="term" value="P:phosphoenolpyruvate-dependent sugar phosphotransferase system"/>
    <property type="evidence" value="ECO:0007669"/>
    <property type="project" value="UniProtKB-KW"/>
</dbReference>
<reference evidence="11 12" key="1">
    <citation type="submission" date="2019-02" db="EMBL/GenBank/DDBJ databases">
        <title>Genomic Encyclopedia of Type Strains, Phase IV (KMG-IV): sequencing the most valuable type-strain genomes for metagenomic binning, comparative biology and taxonomic classification.</title>
        <authorList>
            <person name="Goeker M."/>
        </authorList>
    </citation>
    <scope>NUCLEOTIDE SEQUENCE [LARGE SCALE GENOMIC DNA]</scope>
    <source>
        <strain evidence="11 12">DSM 29486</strain>
    </source>
</reference>
<feature type="transmembrane region" description="Helical" evidence="9">
    <location>
        <begin position="156"/>
        <end position="175"/>
    </location>
</feature>
<keyword evidence="6 9" id="KW-0812">Transmembrane</keyword>
<evidence type="ECO:0000256" key="9">
    <source>
        <dbReference type="SAM" id="Phobius"/>
    </source>
</evidence>